<name>A0A5C7ATD5_9FLAO</name>
<dbReference type="InterPro" id="IPR036583">
    <property type="entry name" value="23S_rRNA_IVS_sf"/>
</dbReference>
<protein>
    <submittedName>
        <fullName evidence="1">Four helix bundle protein</fullName>
    </submittedName>
</protein>
<dbReference type="PANTHER" id="PTHR38471:SF2">
    <property type="entry name" value="FOUR HELIX BUNDLE PROTEIN"/>
    <property type="match status" value="1"/>
</dbReference>
<dbReference type="EMBL" id="VOSC01000025">
    <property type="protein sequence ID" value="TXE09765.1"/>
    <property type="molecule type" value="Genomic_DNA"/>
</dbReference>
<dbReference type="CDD" id="cd16377">
    <property type="entry name" value="23S_rRNA_IVP_like"/>
    <property type="match status" value="1"/>
</dbReference>
<proteinExistence type="predicted"/>
<dbReference type="RefSeq" id="WP_222611759.1">
    <property type="nucleotide sequence ID" value="NZ_VOSC01000025.1"/>
</dbReference>
<dbReference type="NCBIfam" id="TIGR02436">
    <property type="entry name" value="four helix bundle protein"/>
    <property type="match status" value="1"/>
</dbReference>
<comment type="caution">
    <text evidence="1">The sequence shown here is derived from an EMBL/GenBank/DDBJ whole genome shotgun (WGS) entry which is preliminary data.</text>
</comment>
<dbReference type="Gene3D" id="1.20.1440.60">
    <property type="entry name" value="23S rRNA-intervening sequence"/>
    <property type="match status" value="1"/>
</dbReference>
<accession>A0A5C7ATD5</accession>
<sequence>MKSYRDLDVCEEARKLVSIVYASTQEYPKEEIYGIVSQMRRCAISIPSNIAEGCGRQSSKETIHFLYISRGSLYELETQSFLSKDLNFLSEEKLNKILEQIEACMKLLNGFINYYKKL</sequence>
<dbReference type="InterPro" id="IPR012657">
    <property type="entry name" value="23S_rRNA-intervening_sequence"/>
</dbReference>
<reference evidence="2" key="1">
    <citation type="submission" date="2019-08" db="EMBL/GenBank/DDBJ databases">
        <title>Seonamhaeicola sediminis sp. nov., isolated from marine sediment.</title>
        <authorList>
            <person name="Cao W.R."/>
        </authorList>
    </citation>
    <scope>NUCLEOTIDE SEQUENCE [LARGE SCALE GENOMIC DNA]</scope>
    <source>
        <strain evidence="2">Gy8</strain>
    </source>
</reference>
<keyword evidence="2" id="KW-1185">Reference proteome</keyword>
<evidence type="ECO:0000313" key="1">
    <source>
        <dbReference type="EMBL" id="TXE09765.1"/>
    </source>
</evidence>
<organism evidence="1 2">
    <name type="scientific">Seonamhaeicola algicola</name>
    <dbReference type="NCBI Taxonomy" id="1719036"/>
    <lineage>
        <taxon>Bacteria</taxon>
        <taxon>Pseudomonadati</taxon>
        <taxon>Bacteroidota</taxon>
        <taxon>Flavobacteriia</taxon>
        <taxon>Flavobacteriales</taxon>
        <taxon>Flavobacteriaceae</taxon>
    </lineage>
</organism>
<dbReference type="SUPFAM" id="SSF158446">
    <property type="entry name" value="IVS-encoded protein-like"/>
    <property type="match status" value="1"/>
</dbReference>
<gene>
    <name evidence="1" type="ORF">FUA26_09765</name>
</gene>
<dbReference type="PANTHER" id="PTHR38471">
    <property type="entry name" value="FOUR HELIX BUNDLE PROTEIN"/>
    <property type="match status" value="1"/>
</dbReference>
<evidence type="ECO:0000313" key="2">
    <source>
        <dbReference type="Proteomes" id="UP000321790"/>
    </source>
</evidence>
<dbReference type="Proteomes" id="UP000321790">
    <property type="component" value="Unassembled WGS sequence"/>
</dbReference>
<dbReference type="Pfam" id="PF05635">
    <property type="entry name" value="23S_rRNA_IVP"/>
    <property type="match status" value="1"/>
</dbReference>
<dbReference type="AlphaFoldDB" id="A0A5C7ATD5"/>